<comment type="caution">
    <text evidence="2">The sequence shown here is derived from an EMBL/GenBank/DDBJ whole genome shotgun (WGS) entry which is preliminary data.</text>
</comment>
<reference evidence="2 3" key="1">
    <citation type="journal article" date="2016" name="Nat. Commun.">
        <title>Thousands of microbial genomes shed light on interconnected biogeochemical processes in an aquifer system.</title>
        <authorList>
            <person name="Anantharaman K."/>
            <person name="Brown C.T."/>
            <person name="Hug L.A."/>
            <person name="Sharon I."/>
            <person name="Castelle C.J."/>
            <person name="Probst A.J."/>
            <person name="Thomas B.C."/>
            <person name="Singh A."/>
            <person name="Wilkins M.J."/>
            <person name="Karaoz U."/>
            <person name="Brodie E.L."/>
            <person name="Williams K.H."/>
            <person name="Hubbard S.S."/>
            <person name="Banfield J.F."/>
        </authorList>
    </citation>
    <scope>NUCLEOTIDE SEQUENCE [LARGE SCALE GENOMIC DNA]</scope>
</reference>
<evidence type="ECO:0000256" key="1">
    <source>
        <dbReference type="SAM" id="Phobius"/>
    </source>
</evidence>
<evidence type="ECO:0000313" key="3">
    <source>
        <dbReference type="Proteomes" id="UP000179230"/>
    </source>
</evidence>
<dbReference type="EMBL" id="MFMT01000027">
    <property type="protein sequence ID" value="OGG88166.1"/>
    <property type="molecule type" value="Genomic_DNA"/>
</dbReference>
<evidence type="ECO:0000313" key="2">
    <source>
        <dbReference type="EMBL" id="OGG88166.1"/>
    </source>
</evidence>
<keyword evidence="1" id="KW-0812">Transmembrane</keyword>
<dbReference type="Proteomes" id="UP000179230">
    <property type="component" value="Unassembled WGS sequence"/>
</dbReference>
<keyword evidence="1" id="KW-1133">Transmembrane helix</keyword>
<sequence length="170" mass="18501">MKKQDILSILITFVVGMAAGAYLFFAGFAPQFLAHNGATDTTYSEFTLTGETYGSCSRTGSCPSFQILSDGSFSYLSSAIFTGTATIDGNLPGTLLNELRLKFTPTALENDSRSVRVASCASYVDGLDYRYEVILESVVYDLDTCGKNFSVNSELGVTLDELWNYFATEE</sequence>
<dbReference type="AlphaFoldDB" id="A0A1F6FQN3"/>
<feature type="transmembrane region" description="Helical" evidence="1">
    <location>
        <begin position="6"/>
        <end position="25"/>
    </location>
</feature>
<organism evidence="2 3">
    <name type="scientific">Candidatus Kaiserbacteria bacterium RIFOXYD1_FULL_42_15</name>
    <dbReference type="NCBI Taxonomy" id="1798532"/>
    <lineage>
        <taxon>Bacteria</taxon>
        <taxon>Candidatus Kaiseribacteriota</taxon>
    </lineage>
</organism>
<accession>A0A1F6FQN3</accession>
<name>A0A1F6FQN3_9BACT</name>
<gene>
    <name evidence="2" type="ORF">A2592_01810</name>
</gene>
<proteinExistence type="predicted"/>
<keyword evidence="1" id="KW-0472">Membrane</keyword>
<protein>
    <submittedName>
        <fullName evidence="2">Uncharacterized protein</fullName>
    </submittedName>
</protein>